<dbReference type="EMBL" id="FWXS01000005">
    <property type="protein sequence ID" value="SMC65060.1"/>
    <property type="molecule type" value="Genomic_DNA"/>
</dbReference>
<dbReference type="PANTHER" id="PTHR34142">
    <property type="entry name" value="ENDO-BETA-1,4-GLUCANASE A"/>
    <property type="match status" value="1"/>
</dbReference>
<dbReference type="OrthoDB" id="9800925at2"/>
<evidence type="ECO:0000313" key="7">
    <source>
        <dbReference type="EMBL" id="SMC65060.1"/>
    </source>
</evidence>
<evidence type="ECO:0000259" key="6">
    <source>
        <dbReference type="Pfam" id="PF18962"/>
    </source>
</evidence>
<dbReference type="NCBIfam" id="TIGR04183">
    <property type="entry name" value="Por_Secre_tail"/>
    <property type="match status" value="1"/>
</dbReference>
<dbReference type="STRING" id="1434700.SAMN06296427_105104"/>
<dbReference type="Gene3D" id="3.20.20.80">
    <property type="entry name" value="Glycosidases"/>
    <property type="match status" value="1"/>
</dbReference>
<dbReference type="GO" id="GO:0004553">
    <property type="term" value="F:hydrolase activity, hydrolyzing O-glycosyl compounds"/>
    <property type="evidence" value="ECO:0007669"/>
    <property type="project" value="InterPro"/>
</dbReference>
<dbReference type="Proteomes" id="UP000192393">
    <property type="component" value="Unassembled WGS sequence"/>
</dbReference>
<evidence type="ECO:0000256" key="2">
    <source>
        <dbReference type="ARBA" id="ARBA00022801"/>
    </source>
</evidence>
<comment type="similarity">
    <text evidence="4">Belongs to the glycosyl hydrolase 5 (cellulase A) family.</text>
</comment>
<proteinExistence type="inferred from homology"/>
<organism evidence="7 8">
    <name type="scientific">Moheibacter sediminis</name>
    <dbReference type="NCBI Taxonomy" id="1434700"/>
    <lineage>
        <taxon>Bacteria</taxon>
        <taxon>Pseudomonadati</taxon>
        <taxon>Bacteroidota</taxon>
        <taxon>Flavobacteriia</taxon>
        <taxon>Flavobacteriales</taxon>
        <taxon>Weeksellaceae</taxon>
        <taxon>Moheibacter</taxon>
    </lineage>
</organism>
<accession>A0A1W2AWZ7</accession>
<dbReference type="InterPro" id="IPR001547">
    <property type="entry name" value="Glyco_hydro_5"/>
</dbReference>
<evidence type="ECO:0000256" key="1">
    <source>
        <dbReference type="ARBA" id="ARBA00022729"/>
    </source>
</evidence>
<evidence type="ECO:0000313" key="8">
    <source>
        <dbReference type="Proteomes" id="UP000192393"/>
    </source>
</evidence>
<protein>
    <submittedName>
        <fullName evidence="7">Mannan endo-1,4-beta-mannosidase</fullName>
    </submittedName>
</protein>
<keyword evidence="3 4" id="KW-0326">Glycosidase</keyword>
<feature type="domain" description="Secretion system C-terminal sorting" evidence="6">
    <location>
        <begin position="399"/>
        <end position="463"/>
    </location>
</feature>
<dbReference type="Pfam" id="PF00150">
    <property type="entry name" value="Cellulase"/>
    <property type="match status" value="1"/>
</dbReference>
<gene>
    <name evidence="7" type="ORF">SAMN06296427_105104</name>
</gene>
<feature type="domain" description="Glycoside hydrolase family 5" evidence="5">
    <location>
        <begin position="90"/>
        <end position="332"/>
    </location>
</feature>
<evidence type="ECO:0000256" key="3">
    <source>
        <dbReference type="ARBA" id="ARBA00023295"/>
    </source>
</evidence>
<dbReference type="GO" id="GO:0009251">
    <property type="term" value="P:glucan catabolic process"/>
    <property type="evidence" value="ECO:0007669"/>
    <property type="project" value="TreeGrafter"/>
</dbReference>
<keyword evidence="2 4" id="KW-0378">Hydrolase</keyword>
<name>A0A1W2AWZ7_9FLAO</name>
<dbReference type="RefSeq" id="WP_084017312.1">
    <property type="nucleotide sequence ID" value="NZ_FWXS01000005.1"/>
</dbReference>
<keyword evidence="8" id="KW-1185">Reference proteome</keyword>
<evidence type="ECO:0000259" key="5">
    <source>
        <dbReference type="Pfam" id="PF00150"/>
    </source>
</evidence>
<dbReference type="AlphaFoldDB" id="A0A1W2AWZ7"/>
<dbReference type="SUPFAM" id="SSF51445">
    <property type="entry name" value="(Trans)glycosidases"/>
    <property type="match status" value="1"/>
</dbReference>
<dbReference type="InterPro" id="IPR026444">
    <property type="entry name" value="Secre_tail"/>
</dbReference>
<dbReference type="Pfam" id="PF18962">
    <property type="entry name" value="Por_Secre_tail"/>
    <property type="match status" value="1"/>
</dbReference>
<sequence length="465" mass="51314">MGLGWSLDLSEKLILTNTKISIMKNYSTKKLQGFSIFLLVLSTFGLAQYPNSLLTVDGKSLKDDCGETIILKGLNHGNIYDVSDFGVGEIAEIEKTGSNAVRLVVDREYCTFPPPNYTCVEVPTTAAQLTTMIEATLANNMIPIVELHDFTGSANPMADLTTAANWWVQPEILHVLKTHQKYLILNIANEPSSSNYPPTAGEQTTYYEANVAAINILRNAGLDCPIMIDGMHWGKDHRFFVNHGADLMAADPLHKLIFSVHTYWPAGGNAVQVSDAQMTQYMTALASVNAPIVLGEIAHDETQGNNVVPINYELLLTLSAQYNFGYLIWWWGRIEPGSTSPLYITTNGLAANLTADGQVFINTHPNAVSTTSIRPYKLINGECDGMSIDENQEIEMISIYPNPFKDVLNIDSKVNVLNVEIYGADGKKLIQSKEKSINTQHLSGGIYFVRIQTDKGIETFKIIKK</sequence>
<reference evidence="7 8" key="1">
    <citation type="submission" date="2017-04" db="EMBL/GenBank/DDBJ databases">
        <authorList>
            <person name="Afonso C.L."/>
            <person name="Miller P.J."/>
            <person name="Scott M.A."/>
            <person name="Spackman E."/>
            <person name="Goraichik I."/>
            <person name="Dimitrov K.M."/>
            <person name="Suarez D.L."/>
            <person name="Swayne D.E."/>
        </authorList>
    </citation>
    <scope>NUCLEOTIDE SEQUENCE [LARGE SCALE GENOMIC DNA]</scope>
    <source>
        <strain evidence="7 8">CGMCC 1.12708</strain>
    </source>
</reference>
<dbReference type="PANTHER" id="PTHR34142:SF1">
    <property type="entry name" value="GLYCOSIDE HYDROLASE FAMILY 5 DOMAIN-CONTAINING PROTEIN"/>
    <property type="match status" value="1"/>
</dbReference>
<evidence type="ECO:0000256" key="4">
    <source>
        <dbReference type="RuleBase" id="RU361153"/>
    </source>
</evidence>
<dbReference type="InterPro" id="IPR017853">
    <property type="entry name" value="GH"/>
</dbReference>
<keyword evidence="1" id="KW-0732">Signal</keyword>